<reference evidence="6" key="3">
    <citation type="submission" date="2024-03" db="EMBL/GenBank/DDBJ databases">
        <title>The Genome Sequence of Enterococcus sp. DIV0238c.</title>
        <authorList>
            <consortium name="The Broad Institute Genomics Platform"/>
            <consortium name="The Broad Institute Microbial Omics Core"/>
            <consortium name="The Broad Institute Genomic Center for Infectious Diseases"/>
            <person name="Earl A."/>
            <person name="Manson A."/>
            <person name="Gilmore M."/>
            <person name="Schwartman J."/>
            <person name="Shea T."/>
            <person name="Abouelleil A."/>
            <person name="Cao P."/>
            <person name="Chapman S."/>
            <person name="Cusick C."/>
            <person name="Young S."/>
            <person name="Neafsey D."/>
            <person name="Nusbaum C."/>
            <person name="Birren B."/>
        </authorList>
    </citation>
    <scope>NUCLEOTIDE SEQUENCE</scope>
    <source>
        <strain evidence="6">9D6_DIV0238</strain>
    </source>
</reference>
<dbReference type="GO" id="GO:0006465">
    <property type="term" value="P:signal peptide processing"/>
    <property type="evidence" value="ECO:0007669"/>
    <property type="project" value="InterPro"/>
</dbReference>
<dbReference type="InterPro" id="IPR036286">
    <property type="entry name" value="LexA/Signal_pep-like_sf"/>
</dbReference>
<dbReference type="CDD" id="cd06462">
    <property type="entry name" value="Peptidase_S24_S26"/>
    <property type="match status" value="1"/>
</dbReference>
<dbReference type="EC" id="3.4.21.89" evidence="3"/>
<sequence>MKKKRKLQIQQLMKEILITLIITCLLGIVLTQTVFKIEKNVGYGMREALDDGDLVYIDRLARYKRFSLVNIKTPRTNESSIRRIIGLPGERIYYINDALYVNDRLVVERFLESRLAQIRIEGNIYTENFDSKELSETTNGILPEGKYLVLGDNRPFTTDSRYYGLINEDEIIGTMKLRWWPLHKIRSYD</sequence>
<accession>A0A200JD69</accession>
<dbReference type="EMBL" id="NIBQ01000001">
    <property type="protein sequence ID" value="OUZ34620.1"/>
    <property type="molecule type" value="Genomic_DNA"/>
</dbReference>
<evidence type="ECO:0000313" key="5">
    <source>
        <dbReference type="EMBL" id="OUZ34620.1"/>
    </source>
</evidence>
<comment type="subcellular location">
    <subcellularLocation>
        <location evidence="1">Cell membrane</location>
        <topology evidence="1">Single-pass type II membrane protein</topology>
    </subcellularLocation>
    <subcellularLocation>
        <location evidence="3">Membrane</location>
        <topology evidence="3">Single-pass type II membrane protein</topology>
    </subcellularLocation>
</comment>
<dbReference type="PANTHER" id="PTHR43390">
    <property type="entry name" value="SIGNAL PEPTIDASE I"/>
    <property type="match status" value="1"/>
</dbReference>
<evidence type="ECO:0000256" key="1">
    <source>
        <dbReference type="ARBA" id="ARBA00004401"/>
    </source>
</evidence>
<dbReference type="GO" id="GO:0005886">
    <property type="term" value="C:plasma membrane"/>
    <property type="evidence" value="ECO:0007669"/>
    <property type="project" value="UniProtKB-SubCell"/>
</dbReference>
<proteinExistence type="inferred from homology"/>
<dbReference type="AlphaFoldDB" id="A0A200JD69"/>
<dbReference type="EMBL" id="CP147246">
    <property type="protein sequence ID" value="WYJ95157.1"/>
    <property type="molecule type" value="Genomic_DNA"/>
</dbReference>
<protein>
    <recommendedName>
        <fullName evidence="3">Signal peptidase I</fullName>
        <ecNumber evidence="3">3.4.21.89</ecNumber>
    </recommendedName>
</protein>
<comment type="similarity">
    <text evidence="2 3">Belongs to the peptidase S26 family.</text>
</comment>
<evidence type="ECO:0000313" key="7">
    <source>
        <dbReference type="Proteomes" id="UP000196151"/>
    </source>
</evidence>
<feature type="domain" description="Peptidase S26" evidence="4">
    <location>
        <begin position="14"/>
        <end position="180"/>
    </location>
</feature>
<reference evidence="5" key="1">
    <citation type="submission" date="2017-05" db="EMBL/GenBank/DDBJ databases">
        <title>The Genome Sequence of Enterococcus sp. 9D6_DIV0238.</title>
        <authorList>
            <consortium name="The Broad Institute Genomics Platform"/>
            <consortium name="The Broad Institute Genomic Center for Infectious Diseases"/>
            <person name="Earl A."/>
            <person name="Manson A."/>
            <person name="Schwartman J."/>
            <person name="Gilmore M."/>
            <person name="Abouelleil A."/>
            <person name="Cao P."/>
            <person name="Chapman S."/>
            <person name="Cusick C."/>
            <person name="Shea T."/>
            <person name="Young S."/>
            <person name="Neafsey D."/>
            <person name="Nusbaum C."/>
            <person name="Birren B."/>
        </authorList>
    </citation>
    <scope>NUCLEOTIDE SEQUENCE [LARGE SCALE GENOMIC DNA]</scope>
    <source>
        <strain evidence="5">9D6_DIV0238</strain>
    </source>
</reference>
<evidence type="ECO:0000256" key="2">
    <source>
        <dbReference type="ARBA" id="ARBA00009370"/>
    </source>
</evidence>
<evidence type="ECO:0000259" key="4">
    <source>
        <dbReference type="Pfam" id="PF10502"/>
    </source>
</evidence>
<keyword evidence="3" id="KW-0645">Protease</keyword>
<dbReference type="PANTHER" id="PTHR43390:SF1">
    <property type="entry name" value="CHLOROPLAST PROCESSING PEPTIDASE"/>
    <property type="match status" value="1"/>
</dbReference>
<reference evidence="6" key="2">
    <citation type="submission" date="2017-05" db="EMBL/GenBank/DDBJ databases">
        <authorList>
            <consortium name="The Broad Institute Genomics Platform"/>
            <consortium name="The Broad Institute Genomic Center for Infectious Diseases"/>
            <person name="Earl A."/>
            <person name="Manson A."/>
            <person name="Schwartman J."/>
            <person name="Gilmore M."/>
            <person name="Abouelleil A."/>
            <person name="Cao P."/>
            <person name="Chapman S."/>
            <person name="Cusick C."/>
            <person name="Shea T."/>
            <person name="Young S."/>
            <person name="Neafsey D."/>
            <person name="Nusbaum C."/>
            <person name="Birren B."/>
        </authorList>
    </citation>
    <scope>NUCLEOTIDE SEQUENCE</scope>
    <source>
        <strain evidence="6">9D6_DIV0238</strain>
    </source>
</reference>
<name>A0A200JD69_9ENTE</name>
<keyword evidence="3" id="KW-0378">Hydrolase</keyword>
<dbReference type="SUPFAM" id="SSF51306">
    <property type="entry name" value="LexA/Signal peptidase"/>
    <property type="match status" value="1"/>
</dbReference>
<dbReference type="CDD" id="cd06530">
    <property type="entry name" value="S26_SPase_I"/>
    <property type="match status" value="1"/>
</dbReference>
<dbReference type="InterPro" id="IPR000223">
    <property type="entry name" value="Pept_S26A_signal_pept_1"/>
</dbReference>
<dbReference type="Gene3D" id="2.10.109.10">
    <property type="entry name" value="Umud Fragment, subunit A"/>
    <property type="match status" value="1"/>
</dbReference>
<gene>
    <name evidence="5" type="ORF">A5889_000095</name>
    <name evidence="6" type="ORF">A5889_002705</name>
</gene>
<dbReference type="PRINTS" id="PR00727">
    <property type="entry name" value="LEADERPTASE"/>
</dbReference>
<evidence type="ECO:0000256" key="3">
    <source>
        <dbReference type="RuleBase" id="RU362042"/>
    </source>
</evidence>
<keyword evidence="7" id="KW-1185">Reference proteome</keyword>
<dbReference type="Proteomes" id="UP000196151">
    <property type="component" value="Chromosome"/>
</dbReference>
<comment type="catalytic activity">
    <reaction evidence="3">
        <text>Cleavage of hydrophobic, N-terminal signal or leader sequences from secreted and periplasmic proteins.</text>
        <dbReference type="EC" id="3.4.21.89"/>
    </reaction>
</comment>
<organism evidence="5">
    <name type="scientific">Candidatus Enterococcus dunnyi</name>
    <dbReference type="NCBI Taxonomy" id="1834192"/>
    <lineage>
        <taxon>Bacteria</taxon>
        <taxon>Bacillati</taxon>
        <taxon>Bacillota</taxon>
        <taxon>Bacilli</taxon>
        <taxon>Lactobacillales</taxon>
        <taxon>Enterococcaceae</taxon>
        <taxon>Enterococcus</taxon>
    </lineage>
</organism>
<dbReference type="NCBIfam" id="TIGR02227">
    <property type="entry name" value="sigpep_I_bact"/>
    <property type="match status" value="1"/>
</dbReference>
<evidence type="ECO:0000313" key="6">
    <source>
        <dbReference type="EMBL" id="WYJ95157.1"/>
    </source>
</evidence>
<dbReference type="GO" id="GO:0004252">
    <property type="term" value="F:serine-type endopeptidase activity"/>
    <property type="evidence" value="ECO:0007669"/>
    <property type="project" value="InterPro"/>
</dbReference>
<dbReference type="GO" id="GO:0009003">
    <property type="term" value="F:signal peptidase activity"/>
    <property type="evidence" value="ECO:0007669"/>
    <property type="project" value="UniProtKB-EC"/>
</dbReference>
<dbReference type="InterPro" id="IPR019533">
    <property type="entry name" value="Peptidase_S26"/>
</dbReference>
<dbReference type="Pfam" id="PF10502">
    <property type="entry name" value="Peptidase_S26"/>
    <property type="match status" value="1"/>
</dbReference>